<protein>
    <submittedName>
        <fullName evidence="2">Uncharacterized protein</fullName>
    </submittedName>
</protein>
<proteinExistence type="predicted"/>
<reference evidence="2 3" key="1">
    <citation type="submission" date="2023-07" db="EMBL/GenBank/DDBJ databases">
        <title>Sorghum-associated microbial communities from plants grown in Nebraska, USA.</title>
        <authorList>
            <person name="Schachtman D."/>
        </authorList>
    </citation>
    <scope>NUCLEOTIDE SEQUENCE [LARGE SCALE GENOMIC DNA]</scope>
    <source>
        <strain evidence="2 3">CC482</strain>
    </source>
</reference>
<comment type="caution">
    <text evidence="2">The sequence shown here is derived from an EMBL/GenBank/DDBJ whole genome shotgun (WGS) entry which is preliminary data.</text>
</comment>
<dbReference type="Proteomes" id="UP001229346">
    <property type="component" value="Unassembled WGS sequence"/>
</dbReference>
<evidence type="ECO:0000313" key="3">
    <source>
        <dbReference type="Proteomes" id="UP001229346"/>
    </source>
</evidence>
<accession>A0ABT9U7E0</accession>
<dbReference type="RefSeq" id="WP_307205689.1">
    <property type="nucleotide sequence ID" value="NZ_JAUSSU010000007.1"/>
</dbReference>
<sequence length="96" mass="10318">MSDTEEKATTPKDRKASAKPKAAEQLIYVGPSLSGGLLAHNTVFRGGIPAQLQERMEQEPSIRDLIVPVTALAKTMNKIKQAGTAEQIAFSRLAAK</sequence>
<dbReference type="EMBL" id="JAUSSU010000007">
    <property type="protein sequence ID" value="MDQ0114359.1"/>
    <property type="molecule type" value="Genomic_DNA"/>
</dbReference>
<evidence type="ECO:0000313" key="2">
    <source>
        <dbReference type="EMBL" id="MDQ0114359.1"/>
    </source>
</evidence>
<keyword evidence="3" id="KW-1185">Reference proteome</keyword>
<feature type="region of interest" description="Disordered" evidence="1">
    <location>
        <begin position="1"/>
        <end position="21"/>
    </location>
</feature>
<feature type="compositionally biased region" description="Basic and acidic residues" evidence="1">
    <location>
        <begin position="1"/>
        <end position="16"/>
    </location>
</feature>
<organism evidence="2 3">
    <name type="scientific">Paenibacillus harenae</name>
    <dbReference type="NCBI Taxonomy" id="306543"/>
    <lineage>
        <taxon>Bacteria</taxon>
        <taxon>Bacillati</taxon>
        <taxon>Bacillota</taxon>
        <taxon>Bacilli</taxon>
        <taxon>Bacillales</taxon>
        <taxon>Paenibacillaceae</taxon>
        <taxon>Paenibacillus</taxon>
    </lineage>
</organism>
<gene>
    <name evidence="2" type="ORF">J2T15_003814</name>
</gene>
<name>A0ABT9U7E0_PAEHA</name>
<evidence type="ECO:0000256" key="1">
    <source>
        <dbReference type="SAM" id="MobiDB-lite"/>
    </source>
</evidence>